<accession>A0A368F224</accession>
<protein>
    <submittedName>
        <fullName evidence="2">Uncharacterized protein</fullName>
    </submittedName>
</protein>
<dbReference type="OrthoDB" id="5861449at2759"/>
<proteinExistence type="predicted"/>
<gene>
    <name evidence="2" type="ORF">ANCCAN_29346</name>
</gene>
<feature type="signal peptide" evidence="1">
    <location>
        <begin position="1"/>
        <end position="23"/>
    </location>
</feature>
<evidence type="ECO:0000313" key="3">
    <source>
        <dbReference type="Proteomes" id="UP000252519"/>
    </source>
</evidence>
<dbReference type="AlphaFoldDB" id="A0A368F224"/>
<evidence type="ECO:0000313" key="2">
    <source>
        <dbReference type="EMBL" id="RCN24945.1"/>
    </source>
</evidence>
<keyword evidence="1" id="KW-0732">Signal</keyword>
<feature type="chain" id="PRO_5016671009" evidence="1">
    <location>
        <begin position="24"/>
        <end position="73"/>
    </location>
</feature>
<evidence type="ECO:0000256" key="1">
    <source>
        <dbReference type="SAM" id="SignalP"/>
    </source>
</evidence>
<reference evidence="2 3" key="1">
    <citation type="submission" date="2014-10" db="EMBL/GenBank/DDBJ databases">
        <title>Draft genome of the hookworm Ancylostoma caninum.</title>
        <authorList>
            <person name="Mitreva M."/>
        </authorList>
    </citation>
    <scope>NUCLEOTIDE SEQUENCE [LARGE SCALE GENOMIC DNA]</scope>
    <source>
        <strain evidence="2 3">Baltimore</strain>
    </source>
</reference>
<sequence length="73" mass="8268">MLRSRTLAMTLLAFVILATLTESASIVRRSISEAFSSPFHVIGKRNQFYGLFKKLSYDSLKPVYLQDGFGLHQ</sequence>
<dbReference type="Proteomes" id="UP000252519">
    <property type="component" value="Unassembled WGS sequence"/>
</dbReference>
<comment type="caution">
    <text evidence="2">The sequence shown here is derived from an EMBL/GenBank/DDBJ whole genome shotgun (WGS) entry which is preliminary data.</text>
</comment>
<keyword evidence="3" id="KW-1185">Reference proteome</keyword>
<dbReference type="EMBL" id="JOJR01015402">
    <property type="protein sequence ID" value="RCN24945.1"/>
    <property type="molecule type" value="Genomic_DNA"/>
</dbReference>
<organism evidence="2 3">
    <name type="scientific">Ancylostoma caninum</name>
    <name type="common">Dog hookworm</name>
    <dbReference type="NCBI Taxonomy" id="29170"/>
    <lineage>
        <taxon>Eukaryota</taxon>
        <taxon>Metazoa</taxon>
        <taxon>Ecdysozoa</taxon>
        <taxon>Nematoda</taxon>
        <taxon>Chromadorea</taxon>
        <taxon>Rhabditida</taxon>
        <taxon>Rhabditina</taxon>
        <taxon>Rhabditomorpha</taxon>
        <taxon>Strongyloidea</taxon>
        <taxon>Ancylostomatidae</taxon>
        <taxon>Ancylostomatinae</taxon>
        <taxon>Ancylostoma</taxon>
    </lineage>
</organism>
<name>A0A368F224_ANCCA</name>